<reference evidence="1 2" key="1">
    <citation type="submission" date="2018-10" db="EMBL/GenBank/DDBJ databases">
        <title>An updated phylogeny of the Alphaproteobacteria reveals that the parasitic Rickettsiales and Holosporales have independent origins.</title>
        <authorList>
            <person name="Munoz-Gomez S.A."/>
            <person name="Hess S."/>
            <person name="Burger G."/>
            <person name="Lang B.F."/>
            <person name="Susko E."/>
            <person name="Slamovits C.H."/>
            <person name="Roger A.J."/>
        </authorList>
    </citation>
    <scope>NUCLEOTIDE SEQUENCE [LARGE SCALE GENOMIC DNA]</scope>
    <source>
        <strain evidence="1">HOLO01</strain>
    </source>
</reference>
<name>A0A4Q7DEM6_9PROT</name>
<protein>
    <submittedName>
        <fullName evidence="1">Type II toxin-antitoxin system RelE/ParE family toxin</fullName>
    </submittedName>
</protein>
<evidence type="ECO:0000313" key="2">
    <source>
        <dbReference type="Proteomes" id="UP000293550"/>
    </source>
</evidence>
<dbReference type="SUPFAM" id="SSF143011">
    <property type="entry name" value="RelE-like"/>
    <property type="match status" value="1"/>
</dbReference>
<gene>
    <name evidence="1" type="ORF">EQU50_08285</name>
</gene>
<accession>A0A4Q7DEM6</accession>
<dbReference type="InterPro" id="IPR035093">
    <property type="entry name" value="RelE/ParE_toxin_dom_sf"/>
</dbReference>
<proteinExistence type="predicted"/>
<dbReference type="EMBL" id="SCFB01000026">
    <property type="protein sequence ID" value="RZI45123.1"/>
    <property type="molecule type" value="Genomic_DNA"/>
</dbReference>
<dbReference type="OrthoDB" id="428094at2"/>
<evidence type="ECO:0000313" key="1">
    <source>
        <dbReference type="EMBL" id="RZI45123.1"/>
    </source>
</evidence>
<dbReference type="Proteomes" id="UP000293550">
    <property type="component" value="Unassembled WGS sequence"/>
</dbReference>
<organism evidence="1 2">
    <name type="scientific">Candidatus Finniella inopinata</name>
    <dbReference type="NCBI Taxonomy" id="1696036"/>
    <lineage>
        <taxon>Bacteria</taxon>
        <taxon>Pseudomonadati</taxon>
        <taxon>Pseudomonadota</taxon>
        <taxon>Alphaproteobacteria</taxon>
        <taxon>Holosporales</taxon>
        <taxon>Candidatus Paracaedibacteraceae</taxon>
        <taxon>Candidatus Finniella</taxon>
    </lineage>
</organism>
<dbReference type="RefSeq" id="WP_130154652.1">
    <property type="nucleotide sequence ID" value="NZ_SCFB01000026.1"/>
</dbReference>
<keyword evidence="2" id="KW-1185">Reference proteome</keyword>
<dbReference type="Gene3D" id="3.30.2310.20">
    <property type="entry name" value="RelE-like"/>
    <property type="match status" value="1"/>
</dbReference>
<dbReference type="AlphaFoldDB" id="A0A4Q7DEM6"/>
<sequence>MNKDKYQIILERRVAKFIGGLPKKHQEQVKKYILALQEIPLPHDSKTLKNHEPYRRGDCGEYRLIYRLDESNKTVYVVIGGKRNGGEVYKNLKGILG</sequence>
<comment type="caution">
    <text evidence="1">The sequence shown here is derived from an EMBL/GenBank/DDBJ whole genome shotgun (WGS) entry which is preliminary data.</text>
</comment>